<protein>
    <submittedName>
        <fullName evidence="1">Os02g0142100 protein</fullName>
    </submittedName>
</protein>
<reference evidence="1 2" key="1">
    <citation type="journal article" date="2005" name="Nature">
        <title>The map-based sequence of the rice genome.</title>
        <authorList>
            <consortium name="International rice genome sequencing project (IRGSP)"/>
            <person name="Matsumoto T."/>
            <person name="Wu J."/>
            <person name="Kanamori H."/>
            <person name="Katayose Y."/>
            <person name="Fujisawa M."/>
            <person name="Namiki N."/>
            <person name="Mizuno H."/>
            <person name="Yamamoto K."/>
            <person name="Antonio B.A."/>
            <person name="Baba T."/>
            <person name="Sakata K."/>
            <person name="Nagamura Y."/>
            <person name="Aoki H."/>
            <person name="Arikawa K."/>
            <person name="Arita K."/>
            <person name="Bito T."/>
            <person name="Chiden Y."/>
            <person name="Fujitsuka N."/>
            <person name="Fukunaka R."/>
            <person name="Hamada M."/>
            <person name="Harada C."/>
            <person name="Hayashi A."/>
            <person name="Hijishita S."/>
            <person name="Honda M."/>
            <person name="Hosokawa S."/>
            <person name="Ichikawa Y."/>
            <person name="Idonuma A."/>
            <person name="Iijima M."/>
            <person name="Ikeda M."/>
            <person name="Ikeno M."/>
            <person name="Ito K."/>
            <person name="Ito S."/>
            <person name="Ito T."/>
            <person name="Ito Y."/>
            <person name="Ito Y."/>
            <person name="Iwabuchi A."/>
            <person name="Kamiya K."/>
            <person name="Karasawa W."/>
            <person name="Kurita K."/>
            <person name="Katagiri S."/>
            <person name="Kikuta A."/>
            <person name="Kobayashi H."/>
            <person name="Kobayashi N."/>
            <person name="Machita K."/>
            <person name="Maehara T."/>
            <person name="Masukawa M."/>
            <person name="Mizubayashi T."/>
            <person name="Mukai Y."/>
            <person name="Nagasaki H."/>
            <person name="Nagata Y."/>
            <person name="Naito S."/>
            <person name="Nakashima M."/>
            <person name="Nakama Y."/>
            <person name="Nakamichi Y."/>
            <person name="Nakamura M."/>
            <person name="Meguro A."/>
            <person name="Negishi M."/>
            <person name="Ohta I."/>
            <person name="Ohta T."/>
            <person name="Okamoto M."/>
            <person name="Ono N."/>
            <person name="Saji S."/>
            <person name="Sakaguchi M."/>
            <person name="Sakai K."/>
            <person name="Shibata M."/>
            <person name="Shimokawa T."/>
            <person name="Song J."/>
            <person name="Takazaki Y."/>
            <person name="Terasawa K."/>
            <person name="Tsugane M."/>
            <person name="Tsuji K."/>
            <person name="Ueda S."/>
            <person name="Waki K."/>
            <person name="Yamagata H."/>
            <person name="Yamamoto M."/>
            <person name="Yamamoto S."/>
            <person name="Yamane H."/>
            <person name="Yoshiki S."/>
            <person name="Yoshihara R."/>
            <person name="Yukawa K."/>
            <person name="Zhong H."/>
            <person name="Yano M."/>
            <person name="Yuan Q."/>
            <person name="Ouyang S."/>
            <person name="Liu J."/>
            <person name="Jones K.M."/>
            <person name="Gansberger K."/>
            <person name="Moffat K."/>
            <person name="Hill J."/>
            <person name="Bera J."/>
            <person name="Fadrosh D."/>
            <person name="Jin S."/>
            <person name="Johri S."/>
            <person name="Kim M."/>
            <person name="Overton L."/>
            <person name="Reardon M."/>
            <person name="Tsitrin T."/>
            <person name="Vuong H."/>
            <person name="Weaver B."/>
            <person name="Ciecko A."/>
            <person name="Tallon L."/>
            <person name="Jackson J."/>
            <person name="Pai G."/>
            <person name="Aken S.V."/>
            <person name="Utterback T."/>
            <person name="Reidmuller S."/>
            <person name="Feldblyum T."/>
            <person name="Hsiao J."/>
            <person name="Zismann V."/>
            <person name="Iobst S."/>
            <person name="de Vazeille A.R."/>
            <person name="Buell C.R."/>
            <person name="Ying K."/>
            <person name="Li Y."/>
            <person name="Lu T."/>
            <person name="Huang Y."/>
            <person name="Zhao Q."/>
            <person name="Feng Q."/>
            <person name="Zhang L."/>
            <person name="Zhu J."/>
            <person name="Weng Q."/>
            <person name="Mu J."/>
            <person name="Lu Y."/>
            <person name="Fan D."/>
            <person name="Liu Y."/>
            <person name="Guan J."/>
            <person name="Zhang Y."/>
            <person name="Yu S."/>
            <person name="Liu X."/>
            <person name="Zhang Y."/>
            <person name="Hong G."/>
            <person name="Han B."/>
            <person name="Choisne N."/>
            <person name="Demange N."/>
            <person name="Orjeda G."/>
            <person name="Samain S."/>
            <person name="Cattolico L."/>
            <person name="Pelletier E."/>
            <person name="Couloux A."/>
            <person name="Segurens B."/>
            <person name="Wincker P."/>
            <person name="D'Hont A."/>
            <person name="Scarpelli C."/>
            <person name="Weissenbach J."/>
            <person name="Salanoubat M."/>
            <person name="Quetier F."/>
            <person name="Yu Y."/>
            <person name="Kim H.R."/>
            <person name="Rambo T."/>
            <person name="Currie J."/>
            <person name="Collura K."/>
            <person name="Luo M."/>
            <person name="Yang T."/>
            <person name="Ammiraju J.S.S."/>
            <person name="Engler F."/>
            <person name="Soderlund C."/>
            <person name="Wing R.A."/>
            <person name="Palmer L.E."/>
            <person name="de la Bastide M."/>
            <person name="Spiegel L."/>
            <person name="Nascimento L."/>
            <person name="Zutavern T."/>
            <person name="O'Shaughnessy A."/>
            <person name="Dike S."/>
            <person name="Dedhia N."/>
            <person name="Preston R."/>
            <person name="Balija V."/>
            <person name="McCombie W.R."/>
            <person name="Chow T."/>
            <person name="Chen H."/>
            <person name="Chung M."/>
            <person name="Chen C."/>
            <person name="Shaw J."/>
            <person name="Wu H."/>
            <person name="Hsiao K."/>
            <person name="Chao Y."/>
            <person name="Chu M."/>
            <person name="Cheng C."/>
            <person name="Hour A."/>
            <person name="Lee P."/>
            <person name="Lin S."/>
            <person name="Lin Y."/>
            <person name="Liou J."/>
            <person name="Liu S."/>
            <person name="Hsing Y."/>
            <person name="Raghuvanshi S."/>
            <person name="Mohanty A."/>
            <person name="Bharti A.K."/>
            <person name="Gaur A."/>
            <person name="Gupta V."/>
            <person name="Kumar D."/>
            <person name="Ravi V."/>
            <person name="Vij S."/>
            <person name="Kapur A."/>
            <person name="Khurana P."/>
            <person name="Khurana P."/>
            <person name="Khurana J.P."/>
            <person name="Tyagi A.K."/>
            <person name="Gaikwad K."/>
            <person name="Singh A."/>
            <person name="Dalal V."/>
            <person name="Srivastava S."/>
            <person name="Dixit A."/>
            <person name="Pal A.K."/>
            <person name="Ghazi I.A."/>
            <person name="Yadav M."/>
            <person name="Pandit A."/>
            <person name="Bhargava A."/>
            <person name="Sureshbabu K."/>
            <person name="Batra K."/>
            <person name="Sharma T.R."/>
            <person name="Mohapatra T."/>
            <person name="Singh N.K."/>
            <person name="Messing J."/>
            <person name="Nelson A.B."/>
            <person name="Fuks G."/>
            <person name="Kavchok S."/>
            <person name="Keizer G."/>
            <person name="Linton E."/>
            <person name="Llaca V."/>
            <person name="Song R."/>
            <person name="Tanyolac B."/>
            <person name="Young S."/>
            <person name="Ho-Il K."/>
            <person name="Hahn J.H."/>
            <person name="Sangsakoo G."/>
            <person name="Vanavichit A."/>
            <person name="de Mattos Luiz.A.T."/>
            <person name="Zimmer P.D."/>
            <person name="Malone G."/>
            <person name="Dellagostin O."/>
            <person name="de Oliveira A.C."/>
            <person name="Bevan M."/>
            <person name="Bancroft I."/>
            <person name="Minx P."/>
            <person name="Cordum H."/>
            <person name="Wilson R."/>
            <person name="Cheng Z."/>
            <person name="Jin W."/>
            <person name="Jiang J."/>
            <person name="Leong S.A."/>
            <person name="Iwama H."/>
            <person name="Gojobori T."/>
            <person name="Itoh T."/>
            <person name="Niimura Y."/>
            <person name="Fujii Y."/>
            <person name="Habara T."/>
            <person name="Sakai H."/>
            <person name="Sato Y."/>
            <person name="Wilson G."/>
            <person name="Kumar K."/>
            <person name="McCouch S."/>
            <person name="Juretic N."/>
            <person name="Hoen D."/>
            <person name="Wright S."/>
            <person name="Bruskiewich R."/>
            <person name="Bureau T."/>
            <person name="Miyao A."/>
            <person name="Hirochika H."/>
            <person name="Nishikawa T."/>
            <person name="Kadowaki K."/>
            <person name="Sugiura M."/>
            <person name="Burr B."/>
            <person name="Sasaki T."/>
        </authorList>
    </citation>
    <scope>NUCLEOTIDE SEQUENCE [LARGE SCALE GENOMIC DNA]</scope>
    <source>
        <strain evidence="2">cv. Nipponbare</strain>
    </source>
</reference>
<dbReference type="KEGG" id="dosa:Os02g0142100"/>
<dbReference type="EMBL" id="AP008208">
    <property type="protein sequence ID" value="BAF07775.1"/>
    <property type="molecule type" value="Genomic_DNA"/>
</dbReference>
<proteinExistence type="predicted"/>
<dbReference type="Proteomes" id="UP000000763">
    <property type="component" value="Chromosome 2"/>
</dbReference>
<name>A0A0N7KEN7_ORYSJ</name>
<accession>A0A0N7KEN7</accession>
<evidence type="ECO:0000313" key="1">
    <source>
        <dbReference type="EMBL" id="BAF07775.1"/>
    </source>
</evidence>
<evidence type="ECO:0000313" key="2">
    <source>
        <dbReference type="Proteomes" id="UP000000763"/>
    </source>
</evidence>
<dbReference type="Gramene" id="Os02t0142100-01">
    <property type="protein sequence ID" value="Os02t0142100-01"/>
    <property type="gene ID" value="Os02g0142100"/>
</dbReference>
<dbReference type="AlphaFoldDB" id="A0A0N7KEN7"/>
<sequence>MASSSSSTSTNSLFCFNVSEKLSKQNYQLWCAQVLTAIRGARLKGHLKGKTVTPAAHIEAEKKEDDKTKIKIMIDNPAYERVVCRGSTGSRLPLFIAVTEYIIPGCHGDHSDRCLEDDPGDVQLQGDSRALPQRAAISHQH</sequence>
<gene>
    <name evidence="1" type="ordered locus">Os02g0142100</name>
</gene>
<organism evidence="1 2">
    <name type="scientific">Oryza sativa subsp. japonica</name>
    <name type="common">Rice</name>
    <dbReference type="NCBI Taxonomy" id="39947"/>
    <lineage>
        <taxon>Eukaryota</taxon>
        <taxon>Viridiplantae</taxon>
        <taxon>Streptophyta</taxon>
        <taxon>Embryophyta</taxon>
        <taxon>Tracheophyta</taxon>
        <taxon>Spermatophyta</taxon>
        <taxon>Magnoliopsida</taxon>
        <taxon>Liliopsida</taxon>
        <taxon>Poales</taxon>
        <taxon>Poaceae</taxon>
        <taxon>BOP clade</taxon>
        <taxon>Oryzoideae</taxon>
        <taxon>Oryzeae</taxon>
        <taxon>Oryzinae</taxon>
        <taxon>Oryza</taxon>
        <taxon>Oryza sativa</taxon>
    </lineage>
</organism>
<reference evidence="2" key="2">
    <citation type="journal article" date="2008" name="Nucleic Acids Res.">
        <title>The rice annotation project database (RAP-DB): 2008 update.</title>
        <authorList>
            <consortium name="The rice annotation project (RAP)"/>
        </authorList>
    </citation>
    <scope>GENOME REANNOTATION</scope>
    <source>
        <strain evidence="2">cv. Nipponbare</strain>
    </source>
</reference>